<organism evidence="1 2">
    <name type="scientific">Aphis craccivora</name>
    <name type="common">Cowpea aphid</name>
    <dbReference type="NCBI Taxonomy" id="307492"/>
    <lineage>
        <taxon>Eukaryota</taxon>
        <taxon>Metazoa</taxon>
        <taxon>Ecdysozoa</taxon>
        <taxon>Arthropoda</taxon>
        <taxon>Hexapoda</taxon>
        <taxon>Insecta</taxon>
        <taxon>Pterygota</taxon>
        <taxon>Neoptera</taxon>
        <taxon>Paraneoptera</taxon>
        <taxon>Hemiptera</taxon>
        <taxon>Sternorrhyncha</taxon>
        <taxon>Aphidomorpha</taxon>
        <taxon>Aphidoidea</taxon>
        <taxon>Aphididae</taxon>
        <taxon>Aphidini</taxon>
        <taxon>Aphis</taxon>
        <taxon>Aphis</taxon>
    </lineage>
</organism>
<gene>
    <name evidence="1" type="ORF">FWK35_00028937</name>
</gene>
<dbReference type="Proteomes" id="UP000478052">
    <property type="component" value="Unassembled WGS sequence"/>
</dbReference>
<proteinExistence type="predicted"/>
<evidence type="ECO:0000313" key="1">
    <source>
        <dbReference type="EMBL" id="KAF0717069.1"/>
    </source>
</evidence>
<protein>
    <submittedName>
        <fullName evidence="1">Retrovirus-related Pol polyprotein from type-1 retrotransposable element R1 2</fullName>
    </submittedName>
</protein>
<accession>A0A6G0W348</accession>
<reference evidence="1 2" key="1">
    <citation type="submission" date="2019-08" db="EMBL/GenBank/DDBJ databases">
        <title>Whole genome of Aphis craccivora.</title>
        <authorList>
            <person name="Voronova N.V."/>
            <person name="Shulinski R.S."/>
            <person name="Bandarenka Y.V."/>
            <person name="Zhorov D.G."/>
            <person name="Warner D."/>
        </authorList>
    </citation>
    <scope>NUCLEOTIDE SEQUENCE [LARGE SCALE GENOMIC DNA]</scope>
    <source>
        <strain evidence="1">180601</strain>
        <tissue evidence="1">Whole Body</tissue>
    </source>
</reference>
<evidence type="ECO:0000313" key="2">
    <source>
        <dbReference type="Proteomes" id="UP000478052"/>
    </source>
</evidence>
<sequence>SLNFPHFSSHWAIRLSFSIRFYLHYDESPLSSGCPWAPAKLKTAHSTPTVQQSSYLSFDFFSKCFINIVNFNFIRLFNLSKTAAARPTARNSLGSRQCVQDGIHCGNNGCDHHRPGAPSARGRTELRRLLKNETKEARQTVDENILSWWQQKWEDEKEKEAWTKRLIPKIWDWLPLNPDVNGTECISTISCGDAIDDVEHTFFKCSWWARKLADLEVTVKQAVTPEVQKQ</sequence>
<dbReference type="EMBL" id="VUJU01009884">
    <property type="protein sequence ID" value="KAF0717069.1"/>
    <property type="molecule type" value="Genomic_DNA"/>
</dbReference>
<keyword evidence="2" id="KW-1185">Reference proteome</keyword>
<comment type="caution">
    <text evidence="1">The sequence shown here is derived from an EMBL/GenBank/DDBJ whole genome shotgun (WGS) entry which is preliminary data.</text>
</comment>
<name>A0A6G0W348_APHCR</name>
<dbReference type="AlphaFoldDB" id="A0A6G0W348"/>
<feature type="non-terminal residue" evidence="1">
    <location>
        <position position="230"/>
    </location>
</feature>
<feature type="non-terminal residue" evidence="1">
    <location>
        <position position="1"/>
    </location>
</feature>